<feature type="transmembrane region" description="Helical" evidence="5">
    <location>
        <begin position="78"/>
        <end position="97"/>
    </location>
</feature>
<evidence type="ECO:0000256" key="4">
    <source>
        <dbReference type="ARBA" id="ARBA00023136"/>
    </source>
</evidence>
<keyword evidence="2 5" id="KW-0812">Transmembrane</keyword>
<dbReference type="EMBL" id="JBANAX010000212">
    <property type="protein sequence ID" value="KAL1218414.1"/>
    <property type="molecule type" value="Genomic_DNA"/>
</dbReference>
<dbReference type="GO" id="GO:0016020">
    <property type="term" value="C:membrane"/>
    <property type="evidence" value="ECO:0007669"/>
    <property type="project" value="UniProtKB-SubCell"/>
</dbReference>
<feature type="transmembrane region" description="Helical" evidence="5">
    <location>
        <begin position="443"/>
        <end position="462"/>
    </location>
</feature>
<protein>
    <submittedName>
        <fullName evidence="8">Protein NUCLEAR FUSION DEFECTIVE 4</fullName>
    </submittedName>
</protein>
<sequence>MPKQVIKSGSRPPWVGLSAAVWLEIAAGNAYNFPLYSHALKSVLGYNQQQLTMLGVANDVGESVALLPGYACSKLQPWMVLFVGACACFLGYGLIWLSVTQTLPGLPFWLLWIALIVATNSNAWFGTAVLVTNMKNFPLSRGTVAGILKGYAAIGGAIYTVIYNVFLDKSSAKLLMFLALGIPVICFTLMFFIRPCAPASGEDSSEHAHFVFTQAMACLAAVIVLFITVAGHVTSVSSSVTYTLVGLVVVLLVSPLAIPVKMTFSRKRSVKKPNPLSEYVEGLHQEEGETDITNPLLKPSSSRGSFIDMEDDDASDVQTLLAEGGGSFEQKRRPRRGEDFRLRQAFVKADFWLLWFLYFLGVGSGITVLNNLAQVGIAVGIDNTTVLLCLFSFFNFVGRLSSGAISEHFVKSRAMPRTVWMTLAQFLMVVAFILYAVSSTTTLYLATGLLGICYGFQYSLMVPTASELFGLEHFGIIYGFMLLGNPIGAALFSGLLAGRLYDAEAIRKGSLTCYGPECFRLTFVILACLCGVATMLSVILTVRIRPVYRSLYGSRSLRLPQE</sequence>
<evidence type="ECO:0000313" key="8">
    <source>
        <dbReference type="EMBL" id="KAL1218414.1"/>
    </source>
</evidence>
<dbReference type="PANTHER" id="PTHR21576:SF97">
    <property type="entry name" value="MAJOR FACILITATOR SUPERFAMILY PROTEIN"/>
    <property type="match status" value="1"/>
</dbReference>
<dbReference type="CDD" id="cd17354">
    <property type="entry name" value="MFS_Mch1p_like"/>
    <property type="match status" value="1"/>
</dbReference>
<feature type="transmembrane region" description="Helical" evidence="5">
    <location>
        <begin position="209"/>
        <end position="233"/>
    </location>
</feature>
<dbReference type="InterPro" id="IPR056555">
    <property type="entry name" value="NFD4_C"/>
</dbReference>
<evidence type="ECO:0000256" key="1">
    <source>
        <dbReference type="ARBA" id="ARBA00004141"/>
    </source>
</evidence>
<feature type="transmembrane region" description="Helical" evidence="5">
    <location>
        <begin position="351"/>
        <end position="369"/>
    </location>
</feature>
<name>A0ABD1BMQ7_CARAN</name>
<dbReference type="Pfam" id="PF23262">
    <property type="entry name" value="NFD4_C"/>
    <property type="match status" value="1"/>
</dbReference>
<dbReference type="InterPro" id="IPR010658">
    <property type="entry name" value="Nodulin-like"/>
</dbReference>
<evidence type="ECO:0000259" key="7">
    <source>
        <dbReference type="Pfam" id="PF23262"/>
    </source>
</evidence>
<feature type="transmembrane region" description="Helical" evidence="5">
    <location>
        <begin position="474"/>
        <end position="501"/>
    </location>
</feature>
<dbReference type="AlphaFoldDB" id="A0ABD1BMQ7"/>
<feature type="transmembrane region" description="Helical" evidence="5">
    <location>
        <begin position="109"/>
        <end position="131"/>
    </location>
</feature>
<keyword evidence="9" id="KW-1185">Reference proteome</keyword>
<feature type="transmembrane region" description="Helical" evidence="5">
    <location>
        <begin position="521"/>
        <end position="542"/>
    </location>
</feature>
<gene>
    <name evidence="8" type="ORF">V5N11_016170</name>
</gene>
<comment type="subcellular location">
    <subcellularLocation>
        <location evidence="1">Membrane</location>
        <topology evidence="1">Multi-pass membrane protein</topology>
    </subcellularLocation>
</comment>
<dbReference type="Gene3D" id="1.20.1250.20">
    <property type="entry name" value="MFS general substrate transporter like domains"/>
    <property type="match status" value="2"/>
</dbReference>
<dbReference type="PANTHER" id="PTHR21576">
    <property type="entry name" value="UNCHARACTERIZED NODULIN-LIKE PROTEIN"/>
    <property type="match status" value="1"/>
</dbReference>
<dbReference type="Proteomes" id="UP001558713">
    <property type="component" value="Unassembled WGS sequence"/>
</dbReference>
<proteinExistence type="predicted"/>
<feature type="transmembrane region" description="Helical" evidence="5">
    <location>
        <begin position="418"/>
        <end position="437"/>
    </location>
</feature>
<keyword evidence="4 5" id="KW-0472">Membrane</keyword>
<evidence type="ECO:0000259" key="6">
    <source>
        <dbReference type="Pfam" id="PF06813"/>
    </source>
</evidence>
<feature type="transmembrane region" description="Helical" evidence="5">
    <location>
        <begin position="143"/>
        <end position="162"/>
    </location>
</feature>
<evidence type="ECO:0000313" key="9">
    <source>
        <dbReference type="Proteomes" id="UP001558713"/>
    </source>
</evidence>
<keyword evidence="3 5" id="KW-1133">Transmembrane helix</keyword>
<comment type="caution">
    <text evidence="8">The sequence shown here is derived from an EMBL/GenBank/DDBJ whole genome shotgun (WGS) entry which is preliminary data.</text>
</comment>
<evidence type="ECO:0000256" key="5">
    <source>
        <dbReference type="SAM" id="Phobius"/>
    </source>
</evidence>
<feature type="transmembrane region" description="Helical" evidence="5">
    <location>
        <begin position="375"/>
        <end position="397"/>
    </location>
</feature>
<feature type="transmembrane region" description="Helical" evidence="5">
    <location>
        <begin position="174"/>
        <end position="197"/>
    </location>
</feature>
<organism evidence="8 9">
    <name type="scientific">Cardamine amara subsp. amara</name>
    <dbReference type="NCBI Taxonomy" id="228776"/>
    <lineage>
        <taxon>Eukaryota</taxon>
        <taxon>Viridiplantae</taxon>
        <taxon>Streptophyta</taxon>
        <taxon>Embryophyta</taxon>
        <taxon>Tracheophyta</taxon>
        <taxon>Spermatophyta</taxon>
        <taxon>Magnoliopsida</taxon>
        <taxon>eudicotyledons</taxon>
        <taxon>Gunneridae</taxon>
        <taxon>Pentapetalae</taxon>
        <taxon>rosids</taxon>
        <taxon>malvids</taxon>
        <taxon>Brassicales</taxon>
        <taxon>Brassicaceae</taxon>
        <taxon>Cardamineae</taxon>
        <taxon>Cardamine</taxon>
    </lineage>
</organism>
<evidence type="ECO:0000256" key="2">
    <source>
        <dbReference type="ARBA" id="ARBA00022692"/>
    </source>
</evidence>
<feature type="domain" description="NFD4 C-terminal" evidence="7">
    <location>
        <begin position="347"/>
        <end position="547"/>
    </location>
</feature>
<dbReference type="SUPFAM" id="SSF103473">
    <property type="entry name" value="MFS general substrate transporter"/>
    <property type="match status" value="2"/>
</dbReference>
<evidence type="ECO:0000256" key="3">
    <source>
        <dbReference type="ARBA" id="ARBA00022989"/>
    </source>
</evidence>
<dbReference type="InterPro" id="IPR036259">
    <property type="entry name" value="MFS_trans_sf"/>
</dbReference>
<accession>A0ABD1BMQ7</accession>
<feature type="transmembrane region" description="Helical" evidence="5">
    <location>
        <begin position="239"/>
        <end position="258"/>
    </location>
</feature>
<dbReference type="Pfam" id="PF06813">
    <property type="entry name" value="Nodulin-like"/>
    <property type="match status" value="1"/>
</dbReference>
<reference evidence="8 9" key="1">
    <citation type="submission" date="2024-04" db="EMBL/GenBank/DDBJ databases">
        <title>Genome assembly C_amara_ONT_v2.</title>
        <authorList>
            <person name="Yant L."/>
            <person name="Moore C."/>
            <person name="Slenker M."/>
        </authorList>
    </citation>
    <scope>NUCLEOTIDE SEQUENCE [LARGE SCALE GENOMIC DNA]</scope>
    <source>
        <tissue evidence="8">Leaf</tissue>
    </source>
</reference>
<feature type="domain" description="Nodulin-like" evidence="6">
    <location>
        <begin position="13"/>
        <end position="260"/>
    </location>
</feature>